<dbReference type="Proteomes" id="UP000028999">
    <property type="component" value="Unassembled WGS sequence"/>
</dbReference>
<dbReference type="STRING" id="3708.A0A078IXM0"/>
<evidence type="ECO:0000313" key="3">
    <source>
        <dbReference type="Proteomes" id="UP000028999"/>
    </source>
</evidence>
<evidence type="ECO:0000313" key="2">
    <source>
        <dbReference type="EMBL" id="CDY54982.1"/>
    </source>
</evidence>
<dbReference type="AlphaFoldDB" id="A0A078IXM0"/>
<feature type="chain" id="PRO_5044539815" evidence="1">
    <location>
        <begin position="19"/>
        <end position="82"/>
    </location>
</feature>
<dbReference type="OrthoDB" id="1039495at2759"/>
<organism evidence="2 3">
    <name type="scientific">Brassica napus</name>
    <name type="common">Rape</name>
    <dbReference type="NCBI Taxonomy" id="3708"/>
    <lineage>
        <taxon>Eukaryota</taxon>
        <taxon>Viridiplantae</taxon>
        <taxon>Streptophyta</taxon>
        <taxon>Embryophyta</taxon>
        <taxon>Tracheophyta</taxon>
        <taxon>Spermatophyta</taxon>
        <taxon>Magnoliopsida</taxon>
        <taxon>eudicotyledons</taxon>
        <taxon>Gunneridae</taxon>
        <taxon>Pentapetalae</taxon>
        <taxon>rosids</taxon>
        <taxon>malvids</taxon>
        <taxon>Brassicales</taxon>
        <taxon>Brassicaceae</taxon>
        <taxon>Brassiceae</taxon>
        <taxon>Brassica</taxon>
    </lineage>
</organism>
<sequence length="82" mass="9093">MNNLRITVSLFLATLVFTATFSNSVVEAKKEIIISFKCKQKSDCLSNIACQACVDCRCDKKLCRCHGFKQENGNTTVAPFPV</sequence>
<dbReference type="PaxDb" id="3708-A0A078IXM0"/>
<accession>A0A078IXM0</accession>
<proteinExistence type="predicted"/>
<keyword evidence="3" id="KW-1185">Reference proteome</keyword>
<feature type="signal peptide" evidence="1">
    <location>
        <begin position="1"/>
        <end position="18"/>
    </location>
</feature>
<dbReference type="Gramene" id="CDY54982">
    <property type="protein sequence ID" value="CDY54982"/>
    <property type="gene ID" value="GSBRNA2T00014938001"/>
</dbReference>
<protein>
    <submittedName>
        <fullName evidence="2">BnaC07g48080D protein</fullName>
    </submittedName>
</protein>
<evidence type="ECO:0000256" key="1">
    <source>
        <dbReference type="SAM" id="SignalP"/>
    </source>
</evidence>
<dbReference type="EMBL" id="LK033367">
    <property type="protein sequence ID" value="CDY54982.1"/>
    <property type="molecule type" value="Genomic_DNA"/>
</dbReference>
<gene>
    <name evidence="2" type="primary">BnaC07g48080D</name>
    <name evidence="2" type="ORF">GSBRNA2T00014938001</name>
</gene>
<name>A0A078IXM0_BRANA</name>
<keyword evidence="1" id="KW-0732">Signal</keyword>
<reference evidence="2 3" key="1">
    <citation type="journal article" date="2014" name="Science">
        <title>Plant genetics. Early allopolyploid evolution in the post-Neolithic Brassica napus oilseed genome.</title>
        <authorList>
            <person name="Chalhoub B."/>
            <person name="Denoeud F."/>
            <person name="Liu S."/>
            <person name="Parkin I.A."/>
            <person name="Tang H."/>
            <person name="Wang X."/>
            <person name="Chiquet J."/>
            <person name="Belcram H."/>
            <person name="Tong C."/>
            <person name="Samans B."/>
            <person name="Correa M."/>
            <person name="Da Silva C."/>
            <person name="Just J."/>
            <person name="Falentin C."/>
            <person name="Koh C.S."/>
            <person name="Le Clainche I."/>
            <person name="Bernard M."/>
            <person name="Bento P."/>
            <person name="Noel B."/>
            <person name="Labadie K."/>
            <person name="Alberti A."/>
            <person name="Charles M."/>
            <person name="Arnaud D."/>
            <person name="Guo H."/>
            <person name="Daviaud C."/>
            <person name="Alamery S."/>
            <person name="Jabbari K."/>
            <person name="Zhao M."/>
            <person name="Edger P.P."/>
            <person name="Chelaifa H."/>
            <person name="Tack D."/>
            <person name="Lassalle G."/>
            <person name="Mestiri I."/>
            <person name="Schnel N."/>
            <person name="Le Paslier M.C."/>
            <person name="Fan G."/>
            <person name="Renault V."/>
            <person name="Bayer P.E."/>
            <person name="Golicz A.A."/>
            <person name="Manoli S."/>
            <person name="Lee T.H."/>
            <person name="Thi V.H."/>
            <person name="Chalabi S."/>
            <person name="Hu Q."/>
            <person name="Fan C."/>
            <person name="Tollenaere R."/>
            <person name="Lu Y."/>
            <person name="Battail C."/>
            <person name="Shen J."/>
            <person name="Sidebottom C.H."/>
            <person name="Wang X."/>
            <person name="Canaguier A."/>
            <person name="Chauveau A."/>
            <person name="Berard A."/>
            <person name="Deniot G."/>
            <person name="Guan M."/>
            <person name="Liu Z."/>
            <person name="Sun F."/>
            <person name="Lim Y.P."/>
            <person name="Lyons E."/>
            <person name="Town C.D."/>
            <person name="Bancroft I."/>
            <person name="Wang X."/>
            <person name="Meng J."/>
            <person name="Ma J."/>
            <person name="Pires J.C."/>
            <person name="King G.J."/>
            <person name="Brunel D."/>
            <person name="Delourme R."/>
            <person name="Renard M."/>
            <person name="Aury J.M."/>
            <person name="Adams K.L."/>
            <person name="Batley J."/>
            <person name="Snowdon R.J."/>
            <person name="Tost J."/>
            <person name="Edwards D."/>
            <person name="Zhou Y."/>
            <person name="Hua W."/>
            <person name="Sharpe A.G."/>
            <person name="Paterson A.H."/>
            <person name="Guan C."/>
            <person name="Wincker P."/>
        </authorList>
    </citation>
    <scope>NUCLEOTIDE SEQUENCE [LARGE SCALE GENOMIC DNA]</scope>
    <source>
        <strain evidence="3">cv. Darmor-bzh</strain>
    </source>
</reference>